<evidence type="ECO:0000313" key="2">
    <source>
        <dbReference type="Proteomes" id="UP000501802"/>
    </source>
</evidence>
<sequence>MALTPNTRLQRVPSQSSSVLGNETIVLNYEIGNYYELNELGGFIWSLLDAQNVISVEEIKEKVLDEFEVEESVCEQELTSFLESLLDEKLIETTN</sequence>
<dbReference type="Proteomes" id="UP000501802">
    <property type="component" value="Chromosome"/>
</dbReference>
<dbReference type="InterPro" id="IPR041881">
    <property type="entry name" value="PqqD_sf"/>
</dbReference>
<dbReference type="AlphaFoldDB" id="A0A6G9ASC5"/>
<protein>
    <submittedName>
        <fullName evidence="1">PqqD family protein</fullName>
    </submittedName>
</protein>
<keyword evidence="2" id="KW-1185">Reference proteome</keyword>
<dbReference type="InterPro" id="IPR008792">
    <property type="entry name" value="PQQD"/>
</dbReference>
<organism evidence="1 2">
    <name type="scientific">Spirosoma aureum</name>
    <dbReference type="NCBI Taxonomy" id="2692134"/>
    <lineage>
        <taxon>Bacteria</taxon>
        <taxon>Pseudomonadati</taxon>
        <taxon>Bacteroidota</taxon>
        <taxon>Cytophagia</taxon>
        <taxon>Cytophagales</taxon>
        <taxon>Cytophagaceae</taxon>
        <taxon>Spirosoma</taxon>
    </lineage>
</organism>
<name>A0A6G9ASC5_9BACT</name>
<evidence type="ECO:0000313" key="1">
    <source>
        <dbReference type="EMBL" id="QIP15392.1"/>
    </source>
</evidence>
<proteinExistence type="predicted"/>
<dbReference type="Pfam" id="PF05402">
    <property type="entry name" value="PqqD"/>
    <property type="match status" value="1"/>
</dbReference>
<dbReference type="KEGG" id="spib:G8759_23555"/>
<gene>
    <name evidence="1" type="ORF">G8759_23555</name>
</gene>
<dbReference type="Gene3D" id="1.10.10.1150">
    <property type="entry name" value="Coenzyme PQQ synthesis protein D (PqqD)"/>
    <property type="match status" value="1"/>
</dbReference>
<accession>A0A6G9ASC5</accession>
<dbReference type="EMBL" id="CP050063">
    <property type="protein sequence ID" value="QIP15392.1"/>
    <property type="molecule type" value="Genomic_DNA"/>
</dbReference>
<dbReference type="RefSeq" id="WP_167213450.1">
    <property type="nucleotide sequence ID" value="NZ_CP050063.1"/>
</dbReference>
<reference evidence="1 2" key="1">
    <citation type="submission" date="2020-03" db="EMBL/GenBank/DDBJ databases">
        <authorList>
            <person name="Kim M.K."/>
        </authorList>
    </citation>
    <scope>NUCLEOTIDE SEQUENCE [LARGE SCALE GENOMIC DNA]</scope>
    <source>
        <strain evidence="1 2">BT328</strain>
    </source>
</reference>